<keyword evidence="16" id="KW-1185">Reference proteome</keyword>
<feature type="transmembrane region" description="Helical" evidence="12">
    <location>
        <begin position="101"/>
        <end position="119"/>
    </location>
</feature>
<feature type="transmembrane region" description="Helical" evidence="12">
    <location>
        <begin position="30"/>
        <end position="56"/>
    </location>
</feature>
<keyword evidence="3" id="KW-0813">Transport</keyword>
<evidence type="ECO:0000256" key="11">
    <source>
        <dbReference type="SAM" id="MobiDB-lite"/>
    </source>
</evidence>
<organism evidence="15 17">
    <name type="scientific">Rhodococcus opacus</name>
    <name type="common">Nocardia opaca</name>
    <dbReference type="NCBI Taxonomy" id="37919"/>
    <lineage>
        <taxon>Bacteria</taxon>
        <taxon>Bacillati</taxon>
        <taxon>Actinomycetota</taxon>
        <taxon>Actinomycetes</taxon>
        <taxon>Mycobacteriales</taxon>
        <taxon>Nocardiaceae</taxon>
        <taxon>Rhodococcus</taxon>
    </lineage>
</organism>
<evidence type="ECO:0000313" key="15">
    <source>
        <dbReference type="EMBL" id="WLF47138.1"/>
    </source>
</evidence>
<feature type="transmembrane region" description="Helical" evidence="12">
    <location>
        <begin position="292"/>
        <end position="312"/>
    </location>
</feature>
<dbReference type="InterPro" id="IPR005828">
    <property type="entry name" value="MFS_sugar_transport-like"/>
</dbReference>
<feature type="domain" description="Major facilitator superfamily (MFS) profile" evidence="13">
    <location>
        <begin position="29"/>
        <end position="437"/>
    </location>
</feature>
<feature type="transmembrane region" description="Helical" evidence="12">
    <location>
        <begin position="415"/>
        <end position="433"/>
    </location>
</feature>
<dbReference type="AlphaFoldDB" id="A0AAX3YGB9"/>
<evidence type="ECO:0000313" key="14">
    <source>
        <dbReference type="EMBL" id="MCZ4583411.1"/>
    </source>
</evidence>
<dbReference type="FunFam" id="1.20.1250.20:FF:000001">
    <property type="entry name" value="Dicarboxylate MFS transporter"/>
    <property type="match status" value="1"/>
</dbReference>
<reference evidence="14" key="1">
    <citation type="submission" date="2022-12" db="EMBL/GenBank/DDBJ databases">
        <authorList>
            <person name="Krivoruchko A.V."/>
            <person name="Elkin A."/>
        </authorList>
    </citation>
    <scope>NUCLEOTIDE SEQUENCE</scope>
    <source>
        <strain evidence="14">IEGM 249</strain>
    </source>
</reference>
<proteinExistence type="inferred from homology"/>
<dbReference type="EMBL" id="JAPWIS010000003">
    <property type="protein sequence ID" value="MCZ4583411.1"/>
    <property type="molecule type" value="Genomic_DNA"/>
</dbReference>
<dbReference type="Gene3D" id="1.20.1250.20">
    <property type="entry name" value="MFS general substrate transporter like domains"/>
    <property type="match status" value="1"/>
</dbReference>
<dbReference type="EMBL" id="CP130953">
    <property type="protein sequence ID" value="WLF47138.1"/>
    <property type="molecule type" value="Genomic_DNA"/>
</dbReference>
<feature type="compositionally biased region" description="Basic and acidic residues" evidence="11">
    <location>
        <begin position="10"/>
        <end position="21"/>
    </location>
</feature>
<dbReference type="InterPro" id="IPR036259">
    <property type="entry name" value="MFS_trans_sf"/>
</dbReference>
<feature type="transmembrane region" description="Helical" evidence="12">
    <location>
        <begin position="201"/>
        <end position="220"/>
    </location>
</feature>
<dbReference type="InterPro" id="IPR005829">
    <property type="entry name" value="Sugar_transporter_CS"/>
</dbReference>
<feature type="transmembrane region" description="Helical" evidence="12">
    <location>
        <begin position="254"/>
        <end position="272"/>
    </location>
</feature>
<dbReference type="PROSITE" id="PS00217">
    <property type="entry name" value="SUGAR_TRANSPORT_2"/>
    <property type="match status" value="1"/>
</dbReference>
<keyword evidence="5 12" id="KW-0812">Transmembrane</keyword>
<feature type="region of interest" description="Disordered" evidence="11">
    <location>
        <begin position="1"/>
        <end position="21"/>
    </location>
</feature>
<evidence type="ECO:0000313" key="17">
    <source>
        <dbReference type="Proteomes" id="UP001231166"/>
    </source>
</evidence>
<feature type="transmembrane region" description="Helical" evidence="12">
    <location>
        <begin position="170"/>
        <end position="189"/>
    </location>
</feature>
<feature type="transmembrane region" description="Helical" evidence="12">
    <location>
        <begin position="382"/>
        <end position="403"/>
    </location>
</feature>
<evidence type="ECO:0000256" key="9">
    <source>
        <dbReference type="ARBA" id="ARBA00037295"/>
    </source>
</evidence>
<evidence type="ECO:0000256" key="7">
    <source>
        <dbReference type="ARBA" id="ARBA00022989"/>
    </source>
</evidence>
<reference evidence="15" key="2">
    <citation type="submission" date="2023-07" db="EMBL/GenBank/DDBJ databases">
        <title>Genomic analysis of Rhodococcus opacus VOC-14 with glycol ethers degradation activity.</title>
        <authorList>
            <person name="Narkevich D.A."/>
            <person name="Hlushen A.M."/>
            <person name="Akhremchuk A.E."/>
            <person name="Sikolenko M.A."/>
            <person name="Valentovich L.N."/>
        </authorList>
    </citation>
    <scope>NUCLEOTIDE SEQUENCE</scope>
    <source>
        <strain evidence="15">VOC-14</strain>
    </source>
</reference>
<dbReference type="PANTHER" id="PTHR43528">
    <property type="entry name" value="ALPHA-KETOGLUTARATE PERMEASE"/>
    <property type="match status" value="1"/>
</dbReference>
<dbReference type="Pfam" id="PF00083">
    <property type="entry name" value="Sugar_tr"/>
    <property type="match status" value="2"/>
</dbReference>
<feature type="transmembrane region" description="Helical" evidence="12">
    <location>
        <begin position="125"/>
        <end position="149"/>
    </location>
</feature>
<sequence length="469" mass="50447">MTPSTPPQAHRTDDRSEEPPRSRSHYVKSVLVGSIGNMIEWFDWFVYSTFAIYFAGQFFPSDDRTAQLLNTAAIFAVGFLARPLGGWLLGRLSDRNGRKAGLTVSVGMMSASALMIALAPNYATAGNLGACLLVTARILQGLSVGGEYAASAAYLTEVSKKGWRGLGASFQYISVTLGQLAGLLVLIVLQFCLSDEQLTSWGWRVPFAMGAVGAVAVFYLRRGMHETTAYSVAETVDTEDRRGTLAEVWRNRRAAVVVFTLTLGGTVAYYTYTTYLTSYFVNSVGLGKSQASTISFIGLVVFLVLLPIGGYVSDRIGRRPVLIFFGIGTTIGTYPILQGMQNNPTWLTCLVLTVLGLVFVVGYSSVNAVVKAELFPTGVRTVGVAIPYSIATAVFGGTAPYIALAFRDAGRESWFFVYVSICAAISLITYVFMRETKDVNLIATTAAPGPTDRAQHSASKGTPVTTVQG</sequence>
<evidence type="ECO:0000256" key="10">
    <source>
        <dbReference type="ARBA" id="ARBA00039918"/>
    </source>
</evidence>
<evidence type="ECO:0000256" key="5">
    <source>
        <dbReference type="ARBA" id="ARBA00022692"/>
    </source>
</evidence>
<dbReference type="GO" id="GO:0015293">
    <property type="term" value="F:symporter activity"/>
    <property type="evidence" value="ECO:0007669"/>
    <property type="project" value="UniProtKB-KW"/>
</dbReference>
<feature type="transmembrane region" description="Helical" evidence="12">
    <location>
        <begin position="68"/>
        <end position="89"/>
    </location>
</feature>
<feature type="compositionally biased region" description="Polar residues" evidence="11">
    <location>
        <begin position="456"/>
        <end position="469"/>
    </location>
</feature>
<keyword evidence="4" id="KW-1003">Cell membrane</keyword>
<feature type="transmembrane region" description="Helical" evidence="12">
    <location>
        <begin position="345"/>
        <end position="370"/>
    </location>
</feature>
<evidence type="ECO:0000313" key="16">
    <source>
        <dbReference type="Proteomes" id="UP001066327"/>
    </source>
</evidence>
<dbReference type="PANTHER" id="PTHR43528:SF5">
    <property type="entry name" value="PROLINE_BETAINE TRANSPORTER"/>
    <property type="match status" value="1"/>
</dbReference>
<dbReference type="Proteomes" id="UP001231166">
    <property type="component" value="Chromosome"/>
</dbReference>
<name>A0AAX3YGB9_RHOOP</name>
<dbReference type="CDD" id="cd17367">
    <property type="entry name" value="MFS_KgtP"/>
    <property type="match status" value="1"/>
</dbReference>
<comment type="similarity">
    <text evidence="2">Belongs to the major facilitator superfamily. Metabolite:H+ Symporter (MHS) family (TC 2.A.1.6) family.</text>
</comment>
<evidence type="ECO:0000256" key="8">
    <source>
        <dbReference type="ARBA" id="ARBA00023136"/>
    </source>
</evidence>
<protein>
    <recommendedName>
        <fullName evidence="10">Putative proline/betaine transporter</fullName>
    </recommendedName>
</protein>
<keyword evidence="8 12" id="KW-0472">Membrane</keyword>
<dbReference type="PROSITE" id="PS00216">
    <property type="entry name" value="SUGAR_TRANSPORT_1"/>
    <property type="match status" value="1"/>
</dbReference>
<dbReference type="SUPFAM" id="SSF103473">
    <property type="entry name" value="MFS general substrate transporter"/>
    <property type="match status" value="1"/>
</dbReference>
<keyword evidence="7 12" id="KW-1133">Transmembrane helix</keyword>
<dbReference type="Proteomes" id="UP001066327">
    <property type="component" value="Unassembled WGS sequence"/>
</dbReference>
<accession>A0AAX3YGB9</accession>
<keyword evidence="6" id="KW-0769">Symport</keyword>
<comment type="function">
    <text evidence="9">May be a proton symporter involved in the uptake of osmolytes such as proline and glycine betaine.</text>
</comment>
<comment type="subcellular location">
    <subcellularLocation>
        <location evidence="1">Cell membrane</location>
        <topology evidence="1">Multi-pass membrane protein</topology>
    </subcellularLocation>
</comment>
<feature type="region of interest" description="Disordered" evidence="11">
    <location>
        <begin position="449"/>
        <end position="469"/>
    </location>
</feature>
<evidence type="ECO:0000256" key="2">
    <source>
        <dbReference type="ARBA" id="ARBA00008240"/>
    </source>
</evidence>
<dbReference type="InterPro" id="IPR051084">
    <property type="entry name" value="H+-coupled_symporters"/>
</dbReference>
<evidence type="ECO:0000256" key="4">
    <source>
        <dbReference type="ARBA" id="ARBA00022475"/>
    </source>
</evidence>
<evidence type="ECO:0000259" key="13">
    <source>
        <dbReference type="PROSITE" id="PS50850"/>
    </source>
</evidence>
<feature type="transmembrane region" description="Helical" evidence="12">
    <location>
        <begin position="321"/>
        <end position="339"/>
    </location>
</feature>
<evidence type="ECO:0000256" key="3">
    <source>
        <dbReference type="ARBA" id="ARBA00022448"/>
    </source>
</evidence>
<dbReference type="RefSeq" id="WP_269591014.1">
    <property type="nucleotide sequence ID" value="NZ_CP130953.1"/>
</dbReference>
<gene>
    <name evidence="14" type="ORF">O4328_06875</name>
    <name evidence="15" type="ORF">Q5707_35705</name>
</gene>
<dbReference type="InterPro" id="IPR020846">
    <property type="entry name" value="MFS_dom"/>
</dbReference>
<dbReference type="PROSITE" id="PS50850">
    <property type="entry name" value="MFS"/>
    <property type="match status" value="1"/>
</dbReference>
<evidence type="ECO:0000256" key="1">
    <source>
        <dbReference type="ARBA" id="ARBA00004651"/>
    </source>
</evidence>
<evidence type="ECO:0000256" key="12">
    <source>
        <dbReference type="SAM" id="Phobius"/>
    </source>
</evidence>
<evidence type="ECO:0000256" key="6">
    <source>
        <dbReference type="ARBA" id="ARBA00022847"/>
    </source>
</evidence>
<dbReference type="GO" id="GO:0005886">
    <property type="term" value="C:plasma membrane"/>
    <property type="evidence" value="ECO:0007669"/>
    <property type="project" value="UniProtKB-SubCell"/>
</dbReference>